<evidence type="ECO:0000313" key="3">
    <source>
        <dbReference type="Proteomes" id="UP000198583"/>
    </source>
</evidence>
<proteinExistence type="predicted"/>
<feature type="transmembrane region" description="Helical" evidence="1">
    <location>
        <begin position="163"/>
        <end position="185"/>
    </location>
</feature>
<feature type="transmembrane region" description="Helical" evidence="1">
    <location>
        <begin position="124"/>
        <end position="143"/>
    </location>
</feature>
<accession>A0A1I6E2W4</accession>
<reference evidence="3" key="1">
    <citation type="submission" date="2016-10" db="EMBL/GenBank/DDBJ databases">
        <authorList>
            <person name="Varghese N."/>
            <person name="Submissions S."/>
        </authorList>
    </citation>
    <scope>NUCLEOTIDE SEQUENCE [LARGE SCALE GENOMIC DNA]</scope>
    <source>
        <strain evidence="3">DSM 44232</strain>
    </source>
</reference>
<keyword evidence="1" id="KW-1133">Transmembrane helix</keyword>
<dbReference type="Proteomes" id="UP000198583">
    <property type="component" value="Unassembled WGS sequence"/>
</dbReference>
<evidence type="ECO:0000313" key="2">
    <source>
        <dbReference type="EMBL" id="SFR11828.1"/>
    </source>
</evidence>
<organism evidence="2 3">
    <name type="scientific">Lentzea waywayandensis</name>
    <dbReference type="NCBI Taxonomy" id="84724"/>
    <lineage>
        <taxon>Bacteria</taxon>
        <taxon>Bacillati</taxon>
        <taxon>Actinomycetota</taxon>
        <taxon>Actinomycetes</taxon>
        <taxon>Pseudonocardiales</taxon>
        <taxon>Pseudonocardiaceae</taxon>
        <taxon>Lentzea</taxon>
    </lineage>
</organism>
<dbReference type="EMBL" id="FOYL01000003">
    <property type="protein sequence ID" value="SFR11828.1"/>
    <property type="molecule type" value="Genomic_DNA"/>
</dbReference>
<evidence type="ECO:0000256" key="1">
    <source>
        <dbReference type="SAM" id="Phobius"/>
    </source>
</evidence>
<keyword evidence="1" id="KW-0472">Membrane</keyword>
<name>A0A1I6E2W4_9PSEU</name>
<gene>
    <name evidence="2" type="ORF">SAMN04488564_103673</name>
</gene>
<dbReference type="STRING" id="84724.SAMN04488564_103673"/>
<keyword evidence="1" id="KW-0812">Transmembrane</keyword>
<dbReference type="AlphaFoldDB" id="A0A1I6E2W4"/>
<sequence length="238" mass="25902">MSAPAATTGNDSPKLRDDTTRFLCGAAHRDEEFAGSAIREYLVEATRSIPRSPGVNSGAVLRVVVRTRRKVRGGSLLVLAVVVLFAANGTLLVGWLVVASIVVLGIGARMAFTRPWRVTPRGPAVLGSIACAIALFFVLYKFMDELAASSEYCRPRYEMCEQESSGAVLATSISAIVLIFAALLVTKSFRRAGFRTCQGEEELRRNEWKFRELGHSNFAEAPALHPIEDDAEPDRGKS</sequence>
<keyword evidence="3" id="KW-1185">Reference proteome</keyword>
<feature type="transmembrane region" description="Helical" evidence="1">
    <location>
        <begin position="71"/>
        <end position="87"/>
    </location>
</feature>
<protein>
    <submittedName>
        <fullName evidence="2">Uncharacterized protein</fullName>
    </submittedName>
</protein>